<evidence type="ECO:0000313" key="3">
    <source>
        <dbReference type="Proteomes" id="UP000728032"/>
    </source>
</evidence>
<dbReference type="SMART" id="SM00256">
    <property type="entry name" value="FBOX"/>
    <property type="match status" value="1"/>
</dbReference>
<evidence type="ECO:0000313" key="2">
    <source>
        <dbReference type="EMBL" id="CAD7639743.1"/>
    </source>
</evidence>
<organism evidence="2">
    <name type="scientific">Oppiella nova</name>
    <dbReference type="NCBI Taxonomy" id="334625"/>
    <lineage>
        <taxon>Eukaryota</taxon>
        <taxon>Metazoa</taxon>
        <taxon>Ecdysozoa</taxon>
        <taxon>Arthropoda</taxon>
        <taxon>Chelicerata</taxon>
        <taxon>Arachnida</taxon>
        <taxon>Acari</taxon>
        <taxon>Acariformes</taxon>
        <taxon>Sarcoptiformes</taxon>
        <taxon>Oribatida</taxon>
        <taxon>Brachypylina</taxon>
        <taxon>Oppioidea</taxon>
        <taxon>Oppiidae</taxon>
        <taxon>Oppiella</taxon>
    </lineage>
</organism>
<accession>A0A7R9LG50</accession>
<dbReference type="AlphaFoldDB" id="A0A7R9LG50"/>
<dbReference type="SUPFAM" id="SSF81383">
    <property type="entry name" value="F-box domain"/>
    <property type="match status" value="1"/>
</dbReference>
<dbReference type="SUPFAM" id="SSF52047">
    <property type="entry name" value="RNI-like"/>
    <property type="match status" value="1"/>
</dbReference>
<evidence type="ECO:0000259" key="1">
    <source>
        <dbReference type="SMART" id="SM00256"/>
    </source>
</evidence>
<dbReference type="InterPro" id="IPR036047">
    <property type="entry name" value="F-box-like_dom_sf"/>
</dbReference>
<proteinExistence type="predicted"/>
<feature type="domain" description="F-box" evidence="1">
    <location>
        <begin position="29"/>
        <end position="69"/>
    </location>
</feature>
<dbReference type="CDD" id="cd09917">
    <property type="entry name" value="F-box_SF"/>
    <property type="match status" value="1"/>
</dbReference>
<dbReference type="OrthoDB" id="6532759at2759"/>
<dbReference type="Pfam" id="PF12937">
    <property type="entry name" value="F-box-like"/>
    <property type="match status" value="1"/>
</dbReference>
<dbReference type="EMBL" id="OC915296">
    <property type="protein sequence ID" value="CAD7639743.1"/>
    <property type="molecule type" value="Genomic_DNA"/>
</dbReference>
<protein>
    <recommendedName>
        <fullName evidence="1">F-box domain-containing protein</fullName>
    </recommendedName>
</protein>
<dbReference type="InterPro" id="IPR001810">
    <property type="entry name" value="F-box_dom"/>
</dbReference>
<dbReference type="Gene3D" id="1.20.1280.50">
    <property type="match status" value="1"/>
</dbReference>
<dbReference type="Gene3D" id="3.80.10.10">
    <property type="entry name" value="Ribonuclease Inhibitor"/>
    <property type="match status" value="1"/>
</dbReference>
<name>A0A7R9LG50_9ACAR</name>
<dbReference type="EMBL" id="CAJPVJ010000471">
    <property type="protein sequence ID" value="CAG2162579.1"/>
    <property type="molecule type" value="Genomic_DNA"/>
</dbReference>
<keyword evidence="3" id="KW-1185">Reference proteome</keyword>
<sequence>MDTQEEMVDVVVHDNQMPQMYAKDSLDRFGDDMCEHILSYLTLEDRIRCECVSKQWQRLVYSNVRHITITAHLMSRNESDGYFYDKKIVAIMKKCPNIESIDCRPVWNCRIVETIIELRDNWRRLRRLDCHFLAFGKDIVDYWFRAIGSMVTELDLKGRTDSRRLLSLCPQLLRLNVDSLSHVFTESVDKQLLAKNLRHFGFALRLDTDFDVSMFDTFVAHNQSLRSLSVTIIPNNIITEFVTRVTRLPQLRELKLKTEVNTEYSISDCLREVAIKCPKLKKLGLEVIYTTQTPQLSVDVLNAIPVMKRLKRLDLNLNTFRRIDWRAFHGMNEWPKRFTHLSLHLWLNEYNLFQQIETNL</sequence>
<dbReference type="InterPro" id="IPR032675">
    <property type="entry name" value="LRR_dom_sf"/>
</dbReference>
<reference evidence="2" key="1">
    <citation type="submission" date="2020-11" db="EMBL/GenBank/DDBJ databases">
        <authorList>
            <person name="Tran Van P."/>
        </authorList>
    </citation>
    <scope>NUCLEOTIDE SEQUENCE</scope>
</reference>
<dbReference type="Proteomes" id="UP000728032">
    <property type="component" value="Unassembled WGS sequence"/>
</dbReference>
<gene>
    <name evidence="2" type="ORF">ONB1V03_LOCUS2171</name>
</gene>